<sequence length="119" mass="13189">MFLPYLLHPIWIWILIPSISCLASNFNPHTDRNVDLYWGTRPARAAEDVDEDREVEVNIEGGGEGDVEVDINIEGDGDEDVPLPPQSHEFTIGRNYQILGPMRLGDGGSAENEAEVDVS</sequence>
<organism evidence="2 3">
    <name type="scientific">Gymnopus androsaceus JB14</name>
    <dbReference type="NCBI Taxonomy" id="1447944"/>
    <lineage>
        <taxon>Eukaryota</taxon>
        <taxon>Fungi</taxon>
        <taxon>Dikarya</taxon>
        <taxon>Basidiomycota</taxon>
        <taxon>Agaricomycotina</taxon>
        <taxon>Agaricomycetes</taxon>
        <taxon>Agaricomycetidae</taxon>
        <taxon>Agaricales</taxon>
        <taxon>Marasmiineae</taxon>
        <taxon>Omphalotaceae</taxon>
        <taxon>Gymnopus</taxon>
    </lineage>
</organism>
<dbReference type="AlphaFoldDB" id="A0A6A4H0H1"/>
<name>A0A6A4H0H1_9AGAR</name>
<keyword evidence="1" id="KW-0732">Signal</keyword>
<dbReference type="EMBL" id="ML769635">
    <property type="protein sequence ID" value="KAE9391148.1"/>
    <property type="molecule type" value="Genomic_DNA"/>
</dbReference>
<gene>
    <name evidence="2" type="ORF">BT96DRAFT_945609</name>
</gene>
<dbReference type="Proteomes" id="UP000799118">
    <property type="component" value="Unassembled WGS sequence"/>
</dbReference>
<evidence type="ECO:0000313" key="3">
    <source>
        <dbReference type="Proteomes" id="UP000799118"/>
    </source>
</evidence>
<accession>A0A6A4H0H1</accession>
<reference evidence="2" key="1">
    <citation type="journal article" date="2019" name="Environ. Microbiol.">
        <title>Fungal ecological strategies reflected in gene transcription - a case study of two litter decomposers.</title>
        <authorList>
            <person name="Barbi F."/>
            <person name="Kohler A."/>
            <person name="Barry K."/>
            <person name="Baskaran P."/>
            <person name="Daum C."/>
            <person name="Fauchery L."/>
            <person name="Ihrmark K."/>
            <person name="Kuo A."/>
            <person name="LaButti K."/>
            <person name="Lipzen A."/>
            <person name="Morin E."/>
            <person name="Grigoriev I.V."/>
            <person name="Henrissat B."/>
            <person name="Lindahl B."/>
            <person name="Martin F."/>
        </authorList>
    </citation>
    <scope>NUCLEOTIDE SEQUENCE</scope>
    <source>
        <strain evidence="2">JB14</strain>
    </source>
</reference>
<proteinExistence type="predicted"/>
<evidence type="ECO:0000313" key="2">
    <source>
        <dbReference type="EMBL" id="KAE9391148.1"/>
    </source>
</evidence>
<evidence type="ECO:0000256" key="1">
    <source>
        <dbReference type="SAM" id="SignalP"/>
    </source>
</evidence>
<protein>
    <submittedName>
        <fullName evidence="2">Uncharacterized protein</fullName>
    </submittedName>
</protein>
<feature type="chain" id="PRO_5025509371" evidence="1">
    <location>
        <begin position="24"/>
        <end position="119"/>
    </location>
</feature>
<feature type="signal peptide" evidence="1">
    <location>
        <begin position="1"/>
        <end position="23"/>
    </location>
</feature>
<keyword evidence="3" id="KW-1185">Reference proteome</keyword>